<dbReference type="eggNOG" id="COG1175">
    <property type="taxonomic scope" value="Bacteria"/>
</dbReference>
<feature type="domain" description="ABC transmembrane type-1" evidence="8">
    <location>
        <begin position="71"/>
        <end position="281"/>
    </location>
</feature>
<evidence type="ECO:0000256" key="4">
    <source>
        <dbReference type="ARBA" id="ARBA00022692"/>
    </source>
</evidence>
<dbReference type="RefSeq" id="WP_002702274.1">
    <property type="nucleotide sequence ID" value="NZ_AGRW01000030.1"/>
</dbReference>
<evidence type="ECO:0000256" key="3">
    <source>
        <dbReference type="ARBA" id="ARBA00022475"/>
    </source>
</evidence>
<dbReference type="PANTHER" id="PTHR43005:SF2">
    <property type="entry name" value="INTEGRAL MEMBRANE SUGAR TRANSPORT PROTEIN"/>
    <property type="match status" value="1"/>
</dbReference>
<dbReference type="GO" id="GO:0055085">
    <property type="term" value="P:transmembrane transport"/>
    <property type="evidence" value="ECO:0007669"/>
    <property type="project" value="InterPro"/>
</dbReference>
<keyword evidence="2 7" id="KW-0813">Transport</keyword>
<proteinExistence type="inferred from homology"/>
<sequence length="293" mass="32886">MKNRMSYASQQKLVVFTFLLFPVILLLVFGFLPILNMFFYSFLQWDGIGEKTFIGIKNYIELFSRQENLRVFGVSIYYFVGSLVQLALALLFAVILSSKMRAQNFFKGVLFFPNLVNGVAIGFIFLYFFKDTGTLNEVLKVFGLEGKVLWLTDPGMVNYSLTFTSIWRYMGFNVVMFVAAIQSLPSDMYEAANLDGASAWQQFWYLTFPGIAPMIQINMILAVKGAVSVFEIPYIMTGGGNGSSTFVIRTMDTAFKFNKIGLASAMAIVLTVIVLVVSAIQNRMFRNSEGGIS</sequence>
<comment type="similarity">
    <text evidence="7">Belongs to the binding-protein-dependent transport system permease family.</text>
</comment>
<dbReference type="STRING" id="907348.TresaDRAFT_2280"/>
<evidence type="ECO:0000256" key="2">
    <source>
        <dbReference type="ARBA" id="ARBA00022448"/>
    </source>
</evidence>
<evidence type="ECO:0000256" key="6">
    <source>
        <dbReference type="ARBA" id="ARBA00023136"/>
    </source>
</evidence>
<evidence type="ECO:0000256" key="7">
    <source>
        <dbReference type="RuleBase" id="RU363032"/>
    </source>
</evidence>
<dbReference type="Proteomes" id="UP000003571">
    <property type="component" value="Unassembled WGS sequence"/>
</dbReference>
<evidence type="ECO:0000313" key="9">
    <source>
        <dbReference type="EMBL" id="EIC02854.1"/>
    </source>
</evidence>
<comment type="caution">
    <text evidence="9">The sequence shown here is derived from an EMBL/GenBank/DDBJ whole genome shotgun (WGS) entry which is preliminary data.</text>
</comment>
<name>H7EHR4_9SPIR</name>
<keyword evidence="6 7" id="KW-0472">Membrane</keyword>
<gene>
    <name evidence="9" type="ORF">TresaDRAFT_2280</name>
</gene>
<keyword evidence="5 7" id="KW-1133">Transmembrane helix</keyword>
<dbReference type="PATRIC" id="fig|907348.3.peg.339"/>
<dbReference type="PROSITE" id="PS50928">
    <property type="entry name" value="ABC_TM1"/>
    <property type="match status" value="1"/>
</dbReference>
<dbReference type="Pfam" id="PF00528">
    <property type="entry name" value="BPD_transp_1"/>
    <property type="match status" value="1"/>
</dbReference>
<dbReference type="InterPro" id="IPR000515">
    <property type="entry name" value="MetI-like"/>
</dbReference>
<dbReference type="PANTHER" id="PTHR43005">
    <property type="entry name" value="BLR7065 PROTEIN"/>
    <property type="match status" value="1"/>
</dbReference>
<dbReference type="GO" id="GO:0005886">
    <property type="term" value="C:plasma membrane"/>
    <property type="evidence" value="ECO:0007669"/>
    <property type="project" value="UniProtKB-SubCell"/>
</dbReference>
<dbReference type="CDD" id="cd06261">
    <property type="entry name" value="TM_PBP2"/>
    <property type="match status" value="1"/>
</dbReference>
<accession>H7EHR4</accession>
<dbReference type="EMBL" id="AGRW01000030">
    <property type="protein sequence ID" value="EIC02854.1"/>
    <property type="molecule type" value="Genomic_DNA"/>
</dbReference>
<keyword evidence="3" id="KW-1003">Cell membrane</keyword>
<dbReference type="InterPro" id="IPR035906">
    <property type="entry name" value="MetI-like_sf"/>
</dbReference>
<feature type="transmembrane region" description="Helical" evidence="7">
    <location>
        <begin position="260"/>
        <end position="280"/>
    </location>
</feature>
<feature type="transmembrane region" description="Helical" evidence="7">
    <location>
        <begin position="12"/>
        <end position="35"/>
    </location>
</feature>
<protein>
    <submittedName>
        <fullName evidence="9">Carbohydrate ABC transporter membrane protein 1, CUT1 family</fullName>
    </submittedName>
</protein>
<keyword evidence="4 7" id="KW-0812">Transmembrane</keyword>
<reference evidence="9 10" key="1">
    <citation type="submission" date="2011-09" db="EMBL/GenBank/DDBJ databases">
        <title>The draft genome of Treponema saccharophilum DSM 2985.</title>
        <authorList>
            <consortium name="US DOE Joint Genome Institute (JGI-PGF)"/>
            <person name="Lucas S."/>
            <person name="Copeland A."/>
            <person name="Lapidus A."/>
            <person name="Glavina del Rio T."/>
            <person name="Dalin E."/>
            <person name="Tice H."/>
            <person name="Bruce D."/>
            <person name="Goodwin L."/>
            <person name="Pitluck S."/>
            <person name="Peters L."/>
            <person name="Kyrpides N."/>
            <person name="Mavromatis K."/>
            <person name="Ivanova N."/>
            <person name="Markowitz V."/>
            <person name="Cheng J.-F."/>
            <person name="Hugenholtz P."/>
            <person name="Woyke T."/>
            <person name="Wu D."/>
            <person name="Gronow S."/>
            <person name="Wellnitz S."/>
            <person name="Brambilla E."/>
            <person name="Klenk H.-P."/>
            <person name="Eisen J.A."/>
        </authorList>
    </citation>
    <scope>NUCLEOTIDE SEQUENCE [LARGE SCALE GENOMIC DNA]</scope>
    <source>
        <strain evidence="9 10">DSM 2985</strain>
    </source>
</reference>
<dbReference type="AlphaFoldDB" id="H7EHR4"/>
<feature type="transmembrane region" description="Helical" evidence="7">
    <location>
        <begin position="108"/>
        <end position="129"/>
    </location>
</feature>
<feature type="transmembrane region" description="Helical" evidence="7">
    <location>
        <begin position="166"/>
        <end position="184"/>
    </location>
</feature>
<dbReference type="SUPFAM" id="SSF161098">
    <property type="entry name" value="MetI-like"/>
    <property type="match status" value="1"/>
</dbReference>
<keyword evidence="10" id="KW-1185">Reference proteome</keyword>
<evidence type="ECO:0000313" key="10">
    <source>
        <dbReference type="Proteomes" id="UP000003571"/>
    </source>
</evidence>
<comment type="subcellular location">
    <subcellularLocation>
        <location evidence="1 7">Cell membrane</location>
        <topology evidence="1 7">Multi-pass membrane protein</topology>
    </subcellularLocation>
</comment>
<organism evidence="9 10">
    <name type="scientific">Treponema saccharophilum DSM 2985</name>
    <dbReference type="NCBI Taxonomy" id="907348"/>
    <lineage>
        <taxon>Bacteria</taxon>
        <taxon>Pseudomonadati</taxon>
        <taxon>Spirochaetota</taxon>
        <taxon>Spirochaetia</taxon>
        <taxon>Spirochaetales</taxon>
        <taxon>Treponemataceae</taxon>
        <taxon>Treponema</taxon>
    </lineage>
</organism>
<feature type="transmembrane region" description="Helical" evidence="7">
    <location>
        <begin position="204"/>
        <end position="223"/>
    </location>
</feature>
<dbReference type="Gene3D" id="1.10.3720.10">
    <property type="entry name" value="MetI-like"/>
    <property type="match status" value="1"/>
</dbReference>
<feature type="transmembrane region" description="Helical" evidence="7">
    <location>
        <begin position="76"/>
        <end position="96"/>
    </location>
</feature>
<evidence type="ECO:0000259" key="8">
    <source>
        <dbReference type="PROSITE" id="PS50928"/>
    </source>
</evidence>
<evidence type="ECO:0000256" key="5">
    <source>
        <dbReference type="ARBA" id="ARBA00022989"/>
    </source>
</evidence>
<evidence type="ECO:0000256" key="1">
    <source>
        <dbReference type="ARBA" id="ARBA00004651"/>
    </source>
</evidence>